<reference evidence="9 10" key="1">
    <citation type="submission" date="2017-09" db="EMBL/GenBank/DDBJ databases">
        <authorList>
            <person name="Ehlers B."/>
            <person name="Leendertz F.H."/>
        </authorList>
    </citation>
    <scope>NUCLEOTIDE SEQUENCE [LARGE SCALE GENOMIC DNA]</scope>
    <source>
        <strain evidence="9 10">CGMCC 1.05381</strain>
    </source>
</reference>
<keyword evidence="5 7" id="KW-1133">Transmembrane helix</keyword>
<dbReference type="InterPro" id="IPR032818">
    <property type="entry name" value="DedA-like"/>
</dbReference>
<gene>
    <name evidence="9" type="ORF">SAMN06296378_0181</name>
</gene>
<dbReference type="PANTHER" id="PTHR30353:SF0">
    <property type="entry name" value="TRANSMEMBRANE PROTEIN"/>
    <property type="match status" value="1"/>
</dbReference>
<dbReference type="InterPro" id="IPR032816">
    <property type="entry name" value="VTT_dom"/>
</dbReference>
<feature type="transmembrane region" description="Helical" evidence="7">
    <location>
        <begin position="186"/>
        <end position="207"/>
    </location>
</feature>
<sequence>MLARSTAPSTIGDQLADLLTQVGPIAFYLVVWGLVFVGTALFVGVFIPFITGDSLLFAAGIATATNDNLSIWILAIGVGVAAFAGDQVGFVLGRHFGRPYLSRRRGRWVQAGIARTERFYELFGWWSVVVGRYIPWGRVFVPPVAGIAGMAYWRFLTANLVGAVSWGVLITVVGYAAGSQPELRPIAYIVAGVVILASIIAGIRALVIDRSGRAAAAAVPDDNHAVDTAVDTAGI</sequence>
<feature type="transmembrane region" description="Helical" evidence="7">
    <location>
        <begin position="25"/>
        <end position="50"/>
    </location>
</feature>
<keyword evidence="6 7" id="KW-0472">Membrane</keyword>
<evidence type="ECO:0000256" key="1">
    <source>
        <dbReference type="ARBA" id="ARBA00004651"/>
    </source>
</evidence>
<feature type="transmembrane region" description="Helical" evidence="7">
    <location>
        <begin position="71"/>
        <end position="92"/>
    </location>
</feature>
<dbReference type="EMBL" id="OCST01000001">
    <property type="protein sequence ID" value="SOE46864.1"/>
    <property type="molecule type" value="Genomic_DNA"/>
</dbReference>
<dbReference type="PANTHER" id="PTHR30353">
    <property type="entry name" value="INNER MEMBRANE PROTEIN DEDA-RELATED"/>
    <property type="match status" value="1"/>
</dbReference>
<protein>
    <submittedName>
        <fullName evidence="9">Membrane-associated protein</fullName>
    </submittedName>
</protein>
<keyword evidence="10" id="KW-1185">Reference proteome</keyword>
<evidence type="ECO:0000313" key="10">
    <source>
        <dbReference type="Proteomes" id="UP000219440"/>
    </source>
</evidence>
<comment type="similarity">
    <text evidence="2 7">Belongs to the DedA family.</text>
</comment>
<evidence type="ECO:0000313" key="9">
    <source>
        <dbReference type="EMBL" id="SOE46864.1"/>
    </source>
</evidence>
<evidence type="ECO:0000256" key="6">
    <source>
        <dbReference type="ARBA" id="ARBA00023136"/>
    </source>
</evidence>
<evidence type="ECO:0000256" key="7">
    <source>
        <dbReference type="RuleBase" id="RU367016"/>
    </source>
</evidence>
<evidence type="ECO:0000256" key="5">
    <source>
        <dbReference type="ARBA" id="ARBA00022989"/>
    </source>
</evidence>
<evidence type="ECO:0000256" key="4">
    <source>
        <dbReference type="ARBA" id="ARBA00022692"/>
    </source>
</evidence>
<evidence type="ECO:0000259" key="8">
    <source>
        <dbReference type="Pfam" id="PF09335"/>
    </source>
</evidence>
<name>A0A2C8Y9G2_9MICO</name>
<feature type="domain" description="VTT" evidence="8">
    <location>
        <begin position="52"/>
        <end position="175"/>
    </location>
</feature>
<comment type="subcellular location">
    <subcellularLocation>
        <location evidence="1 7">Cell membrane</location>
        <topology evidence="1 7">Multi-pass membrane protein</topology>
    </subcellularLocation>
</comment>
<dbReference type="GO" id="GO:0005886">
    <property type="term" value="C:plasma membrane"/>
    <property type="evidence" value="ECO:0007669"/>
    <property type="project" value="UniProtKB-SubCell"/>
</dbReference>
<keyword evidence="3 7" id="KW-1003">Cell membrane</keyword>
<feature type="transmembrane region" description="Helical" evidence="7">
    <location>
        <begin position="160"/>
        <end position="180"/>
    </location>
</feature>
<dbReference type="Proteomes" id="UP000219440">
    <property type="component" value="Unassembled WGS sequence"/>
</dbReference>
<accession>A0A2C8Y9G2</accession>
<proteinExistence type="inferred from homology"/>
<evidence type="ECO:0000256" key="3">
    <source>
        <dbReference type="ARBA" id="ARBA00022475"/>
    </source>
</evidence>
<organism evidence="9 10">
    <name type="scientific">Salinibacterium xinjiangense</name>
    <dbReference type="NCBI Taxonomy" id="386302"/>
    <lineage>
        <taxon>Bacteria</taxon>
        <taxon>Bacillati</taxon>
        <taxon>Actinomycetota</taxon>
        <taxon>Actinomycetes</taxon>
        <taxon>Micrococcales</taxon>
        <taxon>Microbacteriaceae</taxon>
        <taxon>Salinibacterium</taxon>
    </lineage>
</organism>
<evidence type="ECO:0000256" key="2">
    <source>
        <dbReference type="ARBA" id="ARBA00010792"/>
    </source>
</evidence>
<keyword evidence="4 7" id="KW-0812">Transmembrane</keyword>
<dbReference type="AlphaFoldDB" id="A0A2C8Y9G2"/>
<dbReference type="RefSeq" id="WP_229671300.1">
    <property type="nucleotide sequence ID" value="NZ_BMLC01000002.1"/>
</dbReference>
<dbReference type="Pfam" id="PF09335">
    <property type="entry name" value="VTT_dom"/>
    <property type="match status" value="1"/>
</dbReference>